<evidence type="ECO:0000256" key="5">
    <source>
        <dbReference type="ARBA" id="ARBA00022763"/>
    </source>
</evidence>
<evidence type="ECO:0000313" key="13">
    <source>
        <dbReference type="Proteomes" id="UP000049455"/>
    </source>
</evidence>
<name>A0A0M7B6T9_9RHOB</name>
<reference evidence="12 13" key="1">
    <citation type="submission" date="2015-09" db="EMBL/GenBank/DDBJ databases">
        <authorList>
            <person name="Jackson K.R."/>
            <person name="Lunt B.L."/>
            <person name="Fisher J.N.B."/>
            <person name="Gardner A.V."/>
            <person name="Bailey M.E."/>
            <person name="Deus L.M."/>
            <person name="Earl A.S."/>
            <person name="Gibby P.D."/>
            <person name="Hartmann K.A."/>
            <person name="Liu J.E."/>
            <person name="Manci A.M."/>
            <person name="Nielsen D.A."/>
            <person name="Solomon M.B."/>
            <person name="Breakwell D.P."/>
            <person name="Burnett S.H."/>
            <person name="Grose J.H."/>
        </authorList>
    </citation>
    <scope>NUCLEOTIDE SEQUENCE [LARGE SCALE GENOMIC DNA]</scope>
    <source>
        <strain evidence="12 13">CECT 7799</strain>
    </source>
</reference>
<dbReference type="GO" id="GO:0097506">
    <property type="term" value="F:deaminated base DNA N-glycosylase activity"/>
    <property type="evidence" value="ECO:0007669"/>
    <property type="project" value="UniProtKB-ARBA"/>
</dbReference>
<evidence type="ECO:0000256" key="3">
    <source>
        <dbReference type="ARBA" id="ARBA00022485"/>
    </source>
</evidence>
<dbReference type="NCBIfam" id="TIGR03914">
    <property type="entry name" value="UDG_fam_dom"/>
    <property type="match status" value="1"/>
</dbReference>
<dbReference type="InterPro" id="IPR023875">
    <property type="entry name" value="DNA_repair_put"/>
</dbReference>
<keyword evidence="8" id="KW-0411">Iron-sulfur</keyword>
<keyword evidence="13" id="KW-1185">Reference proteome</keyword>
<dbReference type="Proteomes" id="UP000049455">
    <property type="component" value="Unassembled WGS sequence"/>
</dbReference>
<evidence type="ECO:0000256" key="8">
    <source>
        <dbReference type="ARBA" id="ARBA00023014"/>
    </source>
</evidence>
<organism evidence="12 13">
    <name type="scientific">Jannaschia seosinensis</name>
    <dbReference type="NCBI Taxonomy" id="313367"/>
    <lineage>
        <taxon>Bacteria</taxon>
        <taxon>Pseudomonadati</taxon>
        <taxon>Pseudomonadota</taxon>
        <taxon>Alphaproteobacteria</taxon>
        <taxon>Rhodobacterales</taxon>
        <taxon>Roseobacteraceae</taxon>
        <taxon>Jannaschia</taxon>
    </lineage>
</organism>
<gene>
    <name evidence="12" type="ORF">JSE7799_00235</name>
</gene>
<dbReference type="GO" id="GO:0051539">
    <property type="term" value="F:4 iron, 4 sulfur cluster binding"/>
    <property type="evidence" value="ECO:0007669"/>
    <property type="project" value="UniProtKB-KW"/>
</dbReference>
<protein>
    <recommendedName>
        <fullName evidence="2">Type-4 uracil-DNA glycosylase</fullName>
    </recommendedName>
</protein>
<keyword evidence="5" id="KW-0227">DNA damage</keyword>
<dbReference type="SMART" id="SM00986">
    <property type="entry name" value="UDG"/>
    <property type="match status" value="1"/>
</dbReference>
<evidence type="ECO:0000256" key="2">
    <source>
        <dbReference type="ARBA" id="ARBA00019403"/>
    </source>
</evidence>
<dbReference type="InterPro" id="IPR036895">
    <property type="entry name" value="Uracil-DNA_glycosylase-like_sf"/>
</dbReference>
<keyword evidence="4" id="KW-0479">Metal-binding</keyword>
<dbReference type="Pfam" id="PF03167">
    <property type="entry name" value="UDG"/>
    <property type="match status" value="1"/>
</dbReference>
<dbReference type="InterPro" id="IPR005122">
    <property type="entry name" value="Uracil-DNA_glycosylase-like"/>
</dbReference>
<dbReference type="CDD" id="cd10030">
    <property type="entry name" value="UDG-F4_TTUDGA_SPO1dp_like"/>
    <property type="match status" value="1"/>
</dbReference>
<dbReference type="RefSeq" id="WP_055661958.1">
    <property type="nucleotide sequence ID" value="NZ_CYPR01000014.1"/>
</dbReference>
<dbReference type="SUPFAM" id="SSF52141">
    <property type="entry name" value="Uracil-DNA glycosylase-like"/>
    <property type="match status" value="1"/>
</dbReference>
<evidence type="ECO:0000259" key="11">
    <source>
        <dbReference type="SMART" id="SM00986"/>
    </source>
</evidence>
<accession>A0A0M7B6T9</accession>
<dbReference type="SMART" id="SM00987">
    <property type="entry name" value="UreE_C"/>
    <property type="match status" value="1"/>
</dbReference>
<evidence type="ECO:0000256" key="6">
    <source>
        <dbReference type="ARBA" id="ARBA00022801"/>
    </source>
</evidence>
<dbReference type="EMBL" id="CYPR01000014">
    <property type="protein sequence ID" value="CUH13105.1"/>
    <property type="molecule type" value="Genomic_DNA"/>
</dbReference>
<dbReference type="STRING" id="313367.JSE7799_00235"/>
<dbReference type="AlphaFoldDB" id="A0A0M7B6T9"/>
<sequence length="484" mass="54026">MFAPRLPRIGTFEAWRDTARRLTLANVPVHEVDWGIAGEDEALFDAPLPEARGEIKVPAQFAPLARNLIPVRSGEGMALGYALLTRLQKERGLLSREADPNVARARELAKAIRRDIHKMHAFVRFREVDGPTGRRAFAAWFEPDHRIEEEVAEFFANRFGDMDWRIETPEVTITHAGGALRLEARGGVRPAAGDPLEELWTTYYSNIFNPARLKPDAMRAEMPRKYWRNLPETRAIPSLIADARARVTRMQEAGPSMPAPATLRRKEHAMPRASDEEPGLPLDDAAPTLPQLARDASACTRCPLYEPATQVVFGEGPANAPLMVVGEQPGDREDISGRPFVGPAGQLFNEVAAQAGLDREQAYVTNAVKHFKYVQRGKRRIHQKPAASEISACRWWLEQELSSVNPDLVLAMGATALHALTGNGAGILKRRSALEQTRDGRDLFVTVHPSYLLRLPDEDLRESETARFRDDLSRVQELLEERAA</sequence>
<dbReference type="InterPro" id="IPR051536">
    <property type="entry name" value="UDG_Type-4/5"/>
</dbReference>
<dbReference type="GO" id="GO:0006281">
    <property type="term" value="P:DNA repair"/>
    <property type="evidence" value="ECO:0007669"/>
    <property type="project" value="UniProtKB-KW"/>
</dbReference>
<evidence type="ECO:0000256" key="4">
    <source>
        <dbReference type="ARBA" id="ARBA00022723"/>
    </source>
</evidence>
<dbReference type="PANTHER" id="PTHR33693">
    <property type="entry name" value="TYPE-5 URACIL-DNA GLYCOSYLASE"/>
    <property type="match status" value="1"/>
</dbReference>
<proteinExistence type="inferred from homology"/>
<comment type="similarity">
    <text evidence="1">Belongs to the uracil-DNA glycosylase (UDG) superfamily. Type 4 (UDGa) family.</text>
</comment>
<keyword evidence="9" id="KW-0234">DNA repair</keyword>
<dbReference type="OrthoDB" id="5290748at2"/>
<dbReference type="Pfam" id="PF13566">
    <property type="entry name" value="DUF4130"/>
    <property type="match status" value="1"/>
</dbReference>
<dbReference type="NCBIfam" id="TIGR03915">
    <property type="entry name" value="SAM_7_link_chp"/>
    <property type="match status" value="1"/>
</dbReference>
<dbReference type="Gene3D" id="3.40.470.10">
    <property type="entry name" value="Uracil-DNA glycosylase-like domain"/>
    <property type="match status" value="1"/>
</dbReference>
<dbReference type="InterPro" id="IPR025404">
    <property type="entry name" value="DUF4130"/>
</dbReference>
<keyword evidence="6" id="KW-0378">Hydrolase</keyword>
<evidence type="ECO:0000256" key="9">
    <source>
        <dbReference type="ARBA" id="ARBA00023204"/>
    </source>
</evidence>
<evidence type="ECO:0000313" key="12">
    <source>
        <dbReference type="EMBL" id="CUH13105.1"/>
    </source>
</evidence>
<keyword evidence="7" id="KW-0408">Iron</keyword>
<dbReference type="GO" id="GO:0046872">
    <property type="term" value="F:metal ion binding"/>
    <property type="evidence" value="ECO:0007669"/>
    <property type="project" value="UniProtKB-KW"/>
</dbReference>
<dbReference type="PANTHER" id="PTHR33693:SF9">
    <property type="entry name" value="TYPE-4 URACIL-DNA GLYCOSYLASE"/>
    <property type="match status" value="1"/>
</dbReference>
<feature type="domain" description="Uracil-DNA glycosylase-like" evidence="11">
    <location>
        <begin position="313"/>
        <end position="473"/>
    </location>
</feature>
<evidence type="ECO:0000256" key="10">
    <source>
        <dbReference type="SAM" id="MobiDB-lite"/>
    </source>
</evidence>
<evidence type="ECO:0000256" key="7">
    <source>
        <dbReference type="ARBA" id="ARBA00023004"/>
    </source>
</evidence>
<dbReference type="InterPro" id="IPR005273">
    <property type="entry name" value="Ura-DNA_glyco_family4"/>
</dbReference>
<feature type="region of interest" description="Disordered" evidence="10">
    <location>
        <begin position="251"/>
        <end position="283"/>
    </location>
</feature>
<evidence type="ECO:0000256" key="1">
    <source>
        <dbReference type="ARBA" id="ARBA00006521"/>
    </source>
</evidence>
<keyword evidence="3" id="KW-0004">4Fe-4S</keyword>